<evidence type="ECO:0000256" key="3">
    <source>
        <dbReference type="ARBA" id="ARBA00022840"/>
    </source>
</evidence>
<name>A0A7V0T742_UNCW3</name>
<protein>
    <submittedName>
        <fullName evidence="5">Type II/IV secretion system protein</fullName>
    </submittedName>
</protein>
<dbReference type="CDD" id="cd01129">
    <property type="entry name" value="PulE-GspE-like"/>
    <property type="match status" value="1"/>
</dbReference>
<keyword evidence="2" id="KW-0547">Nucleotide-binding</keyword>
<dbReference type="Pfam" id="PF05157">
    <property type="entry name" value="MshEN"/>
    <property type="match status" value="1"/>
</dbReference>
<dbReference type="GO" id="GO:0005524">
    <property type="term" value="F:ATP binding"/>
    <property type="evidence" value="ECO:0007669"/>
    <property type="project" value="UniProtKB-KW"/>
</dbReference>
<gene>
    <name evidence="5" type="ORF">ENN51_07180</name>
</gene>
<accession>A0A7V0T742</accession>
<dbReference type="FunFam" id="3.40.50.300:FF:000398">
    <property type="entry name" value="Type IV pilus assembly ATPase PilB"/>
    <property type="match status" value="1"/>
</dbReference>
<feature type="domain" description="Bacterial type II secretion system protein E" evidence="4">
    <location>
        <begin position="386"/>
        <end position="400"/>
    </location>
</feature>
<dbReference type="InterPro" id="IPR001482">
    <property type="entry name" value="T2SS/T4SS_dom"/>
</dbReference>
<dbReference type="InterPro" id="IPR037257">
    <property type="entry name" value="T2SS_E_N_sf"/>
</dbReference>
<dbReference type="Proteomes" id="UP000885672">
    <property type="component" value="Unassembled WGS sequence"/>
</dbReference>
<dbReference type="FunFam" id="3.30.450.90:FF:000001">
    <property type="entry name" value="Type II secretion system ATPase GspE"/>
    <property type="match status" value="1"/>
</dbReference>
<dbReference type="PROSITE" id="PS00662">
    <property type="entry name" value="T2SP_E"/>
    <property type="match status" value="1"/>
</dbReference>
<comment type="similarity">
    <text evidence="1">Belongs to the GSP E family.</text>
</comment>
<dbReference type="PANTHER" id="PTHR30258">
    <property type="entry name" value="TYPE II SECRETION SYSTEM PROTEIN GSPE-RELATED"/>
    <property type="match status" value="1"/>
</dbReference>
<dbReference type="Pfam" id="PF00437">
    <property type="entry name" value="T2SSE"/>
    <property type="match status" value="1"/>
</dbReference>
<dbReference type="SUPFAM" id="SSF52540">
    <property type="entry name" value="P-loop containing nucleoside triphosphate hydrolases"/>
    <property type="match status" value="1"/>
</dbReference>
<keyword evidence="3" id="KW-0067">ATP-binding</keyword>
<dbReference type="SMART" id="SM00382">
    <property type="entry name" value="AAA"/>
    <property type="match status" value="1"/>
</dbReference>
<dbReference type="GO" id="GO:0016887">
    <property type="term" value="F:ATP hydrolysis activity"/>
    <property type="evidence" value="ECO:0007669"/>
    <property type="project" value="TreeGrafter"/>
</dbReference>
<dbReference type="Gene3D" id="3.30.450.90">
    <property type="match status" value="1"/>
</dbReference>
<evidence type="ECO:0000256" key="1">
    <source>
        <dbReference type="ARBA" id="ARBA00006611"/>
    </source>
</evidence>
<dbReference type="EMBL" id="DSBX01000267">
    <property type="protein sequence ID" value="HDR00046.1"/>
    <property type="molecule type" value="Genomic_DNA"/>
</dbReference>
<organism evidence="5">
    <name type="scientific">candidate division WOR-3 bacterium</name>
    <dbReference type="NCBI Taxonomy" id="2052148"/>
    <lineage>
        <taxon>Bacteria</taxon>
        <taxon>Bacteria division WOR-3</taxon>
    </lineage>
</organism>
<dbReference type="InterPro" id="IPR027417">
    <property type="entry name" value="P-loop_NTPase"/>
</dbReference>
<reference evidence="5" key="1">
    <citation type="journal article" date="2020" name="mSystems">
        <title>Genome- and Community-Level Interaction Insights into Carbon Utilization and Element Cycling Functions of Hydrothermarchaeota in Hydrothermal Sediment.</title>
        <authorList>
            <person name="Zhou Z."/>
            <person name="Liu Y."/>
            <person name="Xu W."/>
            <person name="Pan J."/>
            <person name="Luo Z.H."/>
            <person name="Li M."/>
        </authorList>
    </citation>
    <scope>NUCLEOTIDE SEQUENCE [LARGE SCALE GENOMIC DNA]</scope>
    <source>
        <strain evidence="5">SpSt-1182</strain>
    </source>
</reference>
<sequence length="565" mass="61742">MTAVAVEKLLRDRLGLNDTLADEVANEARTTGQAVEDVLVRRGLVRRDEFYDLLAGELNVPFIDVSNYTIEPGLLALVPADLARRLRVLPLFNVAGTLTVALTNPTDINVLDELRQALNVEVSPVLADPQALQEAINAWYPARDATSEHRAARLEHAVREATDDEALTKDLDDARNLEELASEAPVVRLVNELIEKALAVRASDIHIEPDEDRMHVRIRVDGVLRENEQYPARLHPAVSSRVKILCGLDISEKRRPQDGRFNTRLGDRDVDARVSTFPTVFGENVVIRLLDKTAGPVAVRDLGMAETDAARFESLIARPHGIILVTGPTGSGKTTTLYSALGALNTVDRNIITLEDPVEYRLPLVRHCQINPRAGVTFASGLRAILRQDPDIIMVGEIRDSETAEIAFQAALTGHLVLSTLHTNDAASALTRLADMGVEPFLISSSVLAILAQRLVRRNCEKCGRPEPLPESVRTRLGAEPGEEFVRGPGCSSCSSTGYRGRVGIYELLTLSPDIRDLVMAGRSSEEIKSRALTEGMSTLRSDALDKARTGLTSAEEVLRVTPAD</sequence>
<dbReference type="GO" id="GO:0005886">
    <property type="term" value="C:plasma membrane"/>
    <property type="evidence" value="ECO:0007669"/>
    <property type="project" value="TreeGrafter"/>
</dbReference>
<dbReference type="Gene3D" id="3.40.50.300">
    <property type="entry name" value="P-loop containing nucleotide triphosphate hydrolases"/>
    <property type="match status" value="1"/>
</dbReference>
<evidence type="ECO:0000313" key="5">
    <source>
        <dbReference type="EMBL" id="HDR00046.1"/>
    </source>
</evidence>
<evidence type="ECO:0000259" key="4">
    <source>
        <dbReference type="PROSITE" id="PS00662"/>
    </source>
</evidence>
<dbReference type="InterPro" id="IPR003593">
    <property type="entry name" value="AAA+_ATPase"/>
</dbReference>
<dbReference type="AlphaFoldDB" id="A0A7V0T742"/>
<dbReference type="SUPFAM" id="SSF160246">
    <property type="entry name" value="EspE N-terminal domain-like"/>
    <property type="match status" value="1"/>
</dbReference>
<dbReference type="InterPro" id="IPR007831">
    <property type="entry name" value="T2SS_GspE_N"/>
</dbReference>
<dbReference type="PANTHER" id="PTHR30258:SF2">
    <property type="entry name" value="COMG OPERON PROTEIN 1"/>
    <property type="match status" value="1"/>
</dbReference>
<evidence type="ECO:0000256" key="2">
    <source>
        <dbReference type="ARBA" id="ARBA00022741"/>
    </source>
</evidence>
<dbReference type="Gene3D" id="3.30.300.160">
    <property type="entry name" value="Type II secretion system, protein E, N-terminal domain"/>
    <property type="match status" value="1"/>
</dbReference>
<proteinExistence type="inferred from homology"/>
<comment type="caution">
    <text evidence="5">The sequence shown here is derived from an EMBL/GenBank/DDBJ whole genome shotgun (WGS) entry which is preliminary data.</text>
</comment>